<dbReference type="EMBL" id="CP042437">
    <property type="protein sequence ID" value="QEC75140.1"/>
    <property type="molecule type" value="Genomic_DNA"/>
</dbReference>
<proteinExistence type="predicted"/>
<evidence type="ECO:0000313" key="3">
    <source>
        <dbReference type="Proteomes" id="UP000321362"/>
    </source>
</evidence>
<feature type="compositionally biased region" description="Basic and acidic residues" evidence="1">
    <location>
        <begin position="93"/>
        <end position="105"/>
    </location>
</feature>
<feature type="region of interest" description="Disordered" evidence="1">
    <location>
        <begin position="1"/>
        <end position="180"/>
    </location>
</feature>
<feature type="compositionally biased region" description="Basic and acidic residues" evidence="1">
    <location>
        <begin position="134"/>
        <end position="143"/>
    </location>
</feature>
<dbReference type="AlphaFoldDB" id="A0A5B8VUJ7"/>
<accession>A0A5B8VUJ7</accession>
<keyword evidence="3" id="KW-1185">Reference proteome</keyword>
<sequence>MELKDTGFGESNNLPNEQTPNKPNAYRVDDDDNLTEENLQHGYPTSKDNMKRQDAPGMEGRGMGGQSFGENNLTPSGDDPANPSQNAGYNNEYFRRTQPSEEHPENNNFKDLNQSGYSDYNAATGSQGNGENAGSEKDEKPDESQQQYQEGTADDDGQGQNKQANIPGPNEVPDQQKVGE</sequence>
<dbReference type="Proteomes" id="UP000321362">
    <property type="component" value="Chromosome"/>
</dbReference>
<dbReference type="KEGG" id="mgk:FSB76_03960"/>
<protein>
    <submittedName>
        <fullName evidence="2">Uncharacterized protein</fullName>
    </submittedName>
</protein>
<organism evidence="2 3">
    <name type="scientific">Mucilaginibacter ginsenosidivorax</name>
    <dbReference type="NCBI Taxonomy" id="862126"/>
    <lineage>
        <taxon>Bacteria</taxon>
        <taxon>Pseudomonadati</taxon>
        <taxon>Bacteroidota</taxon>
        <taxon>Sphingobacteriia</taxon>
        <taxon>Sphingobacteriales</taxon>
        <taxon>Sphingobacteriaceae</taxon>
        <taxon>Mucilaginibacter</taxon>
    </lineage>
</organism>
<feature type="compositionally biased region" description="Polar residues" evidence="1">
    <location>
        <begin position="9"/>
        <end position="22"/>
    </location>
</feature>
<evidence type="ECO:0000313" key="2">
    <source>
        <dbReference type="EMBL" id="QEC75140.1"/>
    </source>
</evidence>
<gene>
    <name evidence="2" type="ORF">FSB76_03960</name>
</gene>
<name>A0A5B8VUJ7_9SPHI</name>
<dbReference type="OrthoDB" id="799505at2"/>
<feature type="compositionally biased region" description="Polar residues" evidence="1">
    <location>
        <begin position="106"/>
        <end position="132"/>
    </location>
</feature>
<reference evidence="2 3" key="1">
    <citation type="journal article" date="2013" name="J. Microbiol.">
        <title>Mucilaginibacter ginsenosidivorax sp. nov., with ginsenoside converting activity isolated from sediment.</title>
        <authorList>
            <person name="Kim J.K."/>
            <person name="Choi T.E."/>
            <person name="Liu Q.M."/>
            <person name="Park H.Y."/>
            <person name="Yi T.H."/>
            <person name="Yoon M.H."/>
            <person name="Kim S.C."/>
            <person name="Im W.T."/>
        </authorList>
    </citation>
    <scope>NUCLEOTIDE SEQUENCE [LARGE SCALE GENOMIC DNA]</scope>
    <source>
        <strain evidence="2 3">KHI28</strain>
    </source>
</reference>
<dbReference type="RefSeq" id="WP_147052295.1">
    <property type="nucleotide sequence ID" value="NZ_CP042437.1"/>
</dbReference>
<evidence type="ECO:0000256" key="1">
    <source>
        <dbReference type="SAM" id="MobiDB-lite"/>
    </source>
</evidence>